<reference evidence="5 6" key="1">
    <citation type="journal article" date="2024" name="Nat. Commun.">
        <title>Phylogenomics reveals the evolutionary origins of lichenization in chlorophyte algae.</title>
        <authorList>
            <person name="Puginier C."/>
            <person name="Libourel C."/>
            <person name="Otte J."/>
            <person name="Skaloud P."/>
            <person name="Haon M."/>
            <person name="Grisel S."/>
            <person name="Petersen M."/>
            <person name="Berrin J.G."/>
            <person name="Delaux P.M."/>
            <person name="Dal Grande F."/>
            <person name="Keller J."/>
        </authorList>
    </citation>
    <scope>NUCLEOTIDE SEQUENCE [LARGE SCALE GENOMIC DNA]</scope>
    <source>
        <strain evidence="5 6">SAG 216-7</strain>
    </source>
</reference>
<dbReference type="InterPro" id="IPR010422">
    <property type="entry name" value="Ccdc124/Oxs1"/>
</dbReference>
<comment type="similarity">
    <text evidence="1">Belongs to the CCDC124 family.</text>
</comment>
<gene>
    <name evidence="5" type="ORF">WJX75_001052</name>
</gene>
<evidence type="ECO:0000259" key="4">
    <source>
        <dbReference type="Pfam" id="PF06244"/>
    </source>
</evidence>
<dbReference type="InterPro" id="IPR054414">
    <property type="entry name" value="Ccdc124/Oxs1_C"/>
</dbReference>
<dbReference type="PANTHER" id="PTHR21680:SF0">
    <property type="entry name" value="COILED-COIL DOMAIN-CONTAINING PROTEIN 124"/>
    <property type="match status" value="1"/>
</dbReference>
<evidence type="ECO:0000256" key="3">
    <source>
        <dbReference type="SAM" id="MobiDB-lite"/>
    </source>
</evidence>
<dbReference type="Pfam" id="PF06244">
    <property type="entry name" value="Ccdc124"/>
    <property type="match status" value="1"/>
</dbReference>
<keyword evidence="6" id="KW-1185">Reference proteome</keyword>
<feature type="compositionally biased region" description="Basic and acidic residues" evidence="3">
    <location>
        <begin position="105"/>
        <end position="128"/>
    </location>
</feature>
<name>A0ABR2YWN8_9CHLO</name>
<comment type="caution">
    <text evidence="5">The sequence shown here is derived from an EMBL/GenBank/DDBJ whole genome shotgun (WGS) entry which is preliminary data.</text>
</comment>
<dbReference type="EMBL" id="JALJOT010000003">
    <property type="protein sequence ID" value="KAK9916303.1"/>
    <property type="molecule type" value="Genomic_DNA"/>
</dbReference>
<accession>A0ABR2YWN8</accession>
<evidence type="ECO:0000313" key="5">
    <source>
        <dbReference type="EMBL" id="KAK9916303.1"/>
    </source>
</evidence>
<organism evidence="5 6">
    <name type="scientific">Coccomyxa subellipsoidea</name>
    <dbReference type="NCBI Taxonomy" id="248742"/>
    <lineage>
        <taxon>Eukaryota</taxon>
        <taxon>Viridiplantae</taxon>
        <taxon>Chlorophyta</taxon>
        <taxon>core chlorophytes</taxon>
        <taxon>Trebouxiophyceae</taxon>
        <taxon>Trebouxiophyceae incertae sedis</taxon>
        <taxon>Coccomyxaceae</taxon>
        <taxon>Coccomyxa</taxon>
    </lineage>
</organism>
<feature type="domain" description="Coiled-coil" evidence="4">
    <location>
        <begin position="142"/>
        <end position="221"/>
    </location>
</feature>
<evidence type="ECO:0000256" key="2">
    <source>
        <dbReference type="ARBA" id="ARBA00023054"/>
    </source>
</evidence>
<protein>
    <recommendedName>
        <fullName evidence="4">Coiled-coil domain-containing protein</fullName>
    </recommendedName>
</protein>
<proteinExistence type="inferred from homology"/>
<keyword evidence="2" id="KW-0175">Coiled coil</keyword>
<sequence length="227" mass="25080">MPKKVGLNSKAEEAKAKKEEAKKGKAAAEQKQKEDQEWKDAGEGSKTKAQAKKDEQEKKRQETAAKKAEAKKMADEEAAQLAASAKKTPSKSSGGGKVTSHQLRTQKEIEKQAAAEQAKKREAEAKRMVTEDDYVQVVDAANPNREDDAVEARSVEAALSALAVGEATPEDRHPERRARAAFAAYSERMIAELKEEKPGLKQSQYKDMVWKLWQKAPENPLLRPPTS</sequence>
<dbReference type="Proteomes" id="UP001491310">
    <property type="component" value="Unassembled WGS sequence"/>
</dbReference>
<dbReference type="PANTHER" id="PTHR21680">
    <property type="entry name" value="COILED-COIL DOMAIN-CONTAINING PROTEIN 124"/>
    <property type="match status" value="1"/>
</dbReference>
<evidence type="ECO:0000256" key="1">
    <source>
        <dbReference type="ARBA" id="ARBA00008296"/>
    </source>
</evidence>
<feature type="region of interest" description="Disordered" evidence="3">
    <location>
        <begin position="1"/>
        <end position="128"/>
    </location>
</feature>
<feature type="compositionally biased region" description="Basic and acidic residues" evidence="3">
    <location>
        <begin position="10"/>
        <end position="75"/>
    </location>
</feature>
<evidence type="ECO:0000313" key="6">
    <source>
        <dbReference type="Proteomes" id="UP001491310"/>
    </source>
</evidence>
<feature type="compositionally biased region" description="Low complexity" evidence="3">
    <location>
        <begin position="79"/>
        <end position="92"/>
    </location>
</feature>